<organism evidence="2 3">
    <name type="scientific">Apiospora saccharicola</name>
    <dbReference type="NCBI Taxonomy" id="335842"/>
    <lineage>
        <taxon>Eukaryota</taxon>
        <taxon>Fungi</taxon>
        <taxon>Dikarya</taxon>
        <taxon>Ascomycota</taxon>
        <taxon>Pezizomycotina</taxon>
        <taxon>Sordariomycetes</taxon>
        <taxon>Xylariomycetidae</taxon>
        <taxon>Amphisphaeriales</taxon>
        <taxon>Apiosporaceae</taxon>
        <taxon>Apiospora</taxon>
    </lineage>
</organism>
<evidence type="ECO:0000256" key="1">
    <source>
        <dbReference type="SAM" id="MobiDB-lite"/>
    </source>
</evidence>
<protein>
    <submittedName>
        <fullName evidence="2">Uncharacterized protein</fullName>
    </submittedName>
</protein>
<reference evidence="2 3" key="1">
    <citation type="submission" date="2023-01" db="EMBL/GenBank/DDBJ databases">
        <title>Analysis of 21 Apiospora genomes using comparative genomics revels a genus with tremendous synthesis potential of carbohydrate active enzymes and secondary metabolites.</title>
        <authorList>
            <person name="Sorensen T."/>
        </authorList>
    </citation>
    <scope>NUCLEOTIDE SEQUENCE [LARGE SCALE GENOMIC DNA]</scope>
    <source>
        <strain evidence="2 3">CBS 83171</strain>
    </source>
</reference>
<keyword evidence="3" id="KW-1185">Reference proteome</keyword>
<comment type="caution">
    <text evidence="2">The sequence shown here is derived from an EMBL/GenBank/DDBJ whole genome shotgun (WGS) entry which is preliminary data.</text>
</comment>
<feature type="region of interest" description="Disordered" evidence="1">
    <location>
        <begin position="1"/>
        <end position="76"/>
    </location>
</feature>
<proteinExistence type="predicted"/>
<sequence>MPKPLKIPAKVPEEPESKSAPLIRSRPIEFPMITPRVSVTGVQDQGQTKTVEIDTDTETEVGTSTDPSDLDEAQVTESPSCFLTDVSNYLSVQSQLEEDDASVTAVDSDAYSRTSSMEDLYGWEAELDRKLGCDVSKYNHFEYRRADGAKRSLLHRVFNLPNSRRGSSGS</sequence>
<accession>A0ABR1W3R8</accession>
<dbReference type="EMBL" id="JAQQWM010000002">
    <property type="protein sequence ID" value="KAK8077226.1"/>
    <property type="molecule type" value="Genomic_DNA"/>
</dbReference>
<gene>
    <name evidence="2" type="ORF">PG996_003396</name>
</gene>
<evidence type="ECO:0000313" key="3">
    <source>
        <dbReference type="Proteomes" id="UP001446871"/>
    </source>
</evidence>
<name>A0ABR1W3R8_9PEZI</name>
<dbReference type="Proteomes" id="UP001446871">
    <property type="component" value="Unassembled WGS sequence"/>
</dbReference>
<evidence type="ECO:0000313" key="2">
    <source>
        <dbReference type="EMBL" id="KAK8077226.1"/>
    </source>
</evidence>